<dbReference type="SUPFAM" id="SSF52374">
    <property type="entry name" value="Nucleotidylyl transferase"/>
    <property type="match status" value="1"/>
</dbReference>
<feature type="non-terminal residue" evidence="1">
    <location>
        <position position="98"/>
    </location>
</feature>
<accession>A0A382SHH5</accession>
<dbReference type="AlphaFoldDB" id="A0A382SHH5"/>
<evidence type="ECO:0008006" key="2">
    <source>
        <dbReference type="Google" id="ProtNLM"/>
    </source>
</evidence>
<name>A0A382SHH5_9ZZZZ</name>
<dbReference type="EMBL" id="UINC01129114">
    <property type="protein sequence ID" value="SVD09293.1"/>
    <property type="molecule type" value="Genomic_DNA"/>
</dbReference>
<evidence type="ECO:0000313" key="1">
    <source>
        <dbReference type="EMBL" id="SVD09293.1"/>
    </source>
</evidence>
<protein>
    <recommendedName>
        <fullName evidence="2">Cytidyltransferase-like domain-containing protein</fullName>
    </recommendedName>
</protein>
<feature type="non-terminal residue" evidence="1">
    <location>
        <position position="1"/>
    </location>
</feature>
<gene>
    <name evidence="1" type="ORF">METZ01_LOCUS362147</name>
</gene>
<proteinExistence type="predicted"/>
<organism evidence="1">
    <name type="scientific">marine metagenome</name>
    <dbReference type="NCBI Taxonomy" id="408172"/>
    <lineage>
        <taxon>unclassified sequences</taxon>
        <taxon>metagenomes</taxon>
        <taxon>ecological metagenomes</taxon>
    </lineage>
</organism>
<dbReference type="Gene3D" id="3.40.50.620">
    <property type="entry name" value="HUPs"/>
    <property type="match status" value="1"/>
</dbReference>
<reference evidence="1" key="1">
    <citation type="submission" date="2018-05" db="EMBL/GenBank/DDBJ databases">
        <authorList>
            <person name="Lanie J.A."/>
            <person name="Ng W.-L."/>
            <person name="Kazmierczak K.M."/>
            <person name="Andrzejewski T.M."/>
            <person name="Davidsen T.M."/>
            <person name="Wayne K.J."/>
            <person name="Tettelin H."/>
            <person name="Glass J.I."/>
            <person name="Rusch D."/>
            <person name="Podicherti R."/>
            <person name="Tsui H.-C.T."/>
            <person name="Winkler M.E."/>
        </authorList>
    </citation>
    <scope>NUCLEOTIDE SEQUENCE</scope>
</reference>
<dbReference type="InterPro" id="IPR014729">
    <property type="entry name" value="Rossmann-like_a/b/a_fold"/>
</dbReference>
<sequence>VEKEDKHIVFSYGRMNPPTAGHSKVVDKVKSHADKIGANHSVVVSHTQHHKDNPLHHEHKKEFLKHVHPDVNFEHSTKEHPSFLHQLKKFNQEGHTHA</sequence>